<proteinExistence type="predicted"/>
<protein>
    <submittedName>
        <fullName evidence="1">Uncharacterized protein</fullName>
    </submittedName>
</protein>
<name>A0ACC1SG06_9HYPO</name>
<organism evidence="1 2">
    <name type="scientific">Fusarium decemcellulare</name>
    <dbReference type="NCBI Taxonomy" id="57161"/>
    <lineage>
        <taxon>Eukaryota</taxon>
        <taxon>Fungi</taxon>
        <taxon>Dikarya</taxon>
        <taxon>Ascomycota</taxon>
        <taxon>Pezizomycotina</taxon>
        <taxon>Sordariomycetes</taxon>
        <taxon>Hypocreomycetidae</taxon>
        <taxon>Hypocreales</taxon>
        <taxon>Nectriaceae</taxon>
        <taxon>Fusarium</taxon>
        <taxon>Fusarium decemcellulare species complex</taxon>
    </lineage>
</organism>
<sequence>MDEPQSLCKTCQTIDIAQYFSDQDPGNTSIGNFQDILKNESCTFCKLVIQALSVHTTRHWQPGKYPIEECYIGRYSGDLTPGRVEVWFDATSKTLPDGHWGHSTILGRIKCLDNTQPRLLGERLNYSLLRSWIDDCASHHGPKCNPSRSNSDSLGLLLIDVKRMRLFQCDQDRPYLALSYVWGKAKQFQTVKSNFQQLQQDGALLKVRDQLPRLINDAITFVADLGESYLWVDALCIVQDDDVVKAHYIPRMDEIYGRALVTIVALAGSNVNYPLPGVMTGSRALSHSPVQLRSLTLVPEPPSLARAVESSTWNTRGWTLQEEVLAKKRLYFSDSQAYWQCSDSYQSEGGGGETNAVTLSSRSTNELEQEVGDDPRQRFNVYRSLAMQYAGRTLTYPSDSLNAFVGILSALRDSFGWRFASALPEQRFDLALLWTPIFRSRLRPREPLAPACRSPTWCWTAWEKNIYWNRWRLYAYVGKLVTLKTEVKSFIIKDKGGVRWIIRDDREAQPRCPPTLSEAFEMIDLDDSSTTPALIFDAPSVGVDMYTISAPQPDPSRATQPFSDFFTNTLRGQLWIYDAAGHHCGSIRGPATWAPSEDGFYEFVLLSRSDQDKVTQADVDGYRDNLPLEYPSAEEYYEEVFDTSVYEHKPWWALNILLVEWKGDLAERVAAGQLHVDAWHTSQKMKSFVLV</sequence>
<dbReference type="EMBL" id="JANRMS010000486">
    <property type="protein sequence ID" value="KAJ3538980.1"/>
    <property type="molecule type" value="Genomic_DNA"/>
</dbReference>
<evidence type="ECO:0000313" key="1">
    <source>
        <dbReference type="EMBL" id="KAJ3538980.1"/>
    </source>
</evidence>
<evidence type="ECO:0000313" key="2">
    <source>
        <dbReference type="Proteomes" id="UP001148629"/>
    </source>
</evidence>
<gene>
    <name evidence="1" type="ORF">NM208_g5667</name>
</gene>
<comment type="caution">
    <text evidence="1">The sequence shown here is derived from an EMBL/GenBank/DDBJ whole genome shotgun (WGS) entry which is preliminary data.</text>
</comment>
<dbReference type="Proteomes" id="UP001148629">
    <property type="component" value="Unassembled WGS sequence"/>
</dbReference>
<keyword evidence="2" id="KW-1185">Reference proteome</keyword>
<reference evidence="1" key="1">
    <citation type="submission" date="2022-08" db="EMBL/GenBank/DDBJ databases">
        <title>Genome Sequence of Fusarium decemcellulare.</title>
        <authorList>
            <person name="Buettner E."/>
        </authorList>
    </citation>
    <scope>NUCLEOTIDE SEQUENCE</scope>
    <source>
        <strain evidence="1">Babe19</strain>
    </source>
</reference>
<accession>A0ACC1SG06</accession>